<organism evidence="7 8">
    <name type="scientific">Novosphingobium barchaimii LL02</name>
    <dbReference type="NCBI Taxonomy" id="1114963"/>
    <lineage>
        <taxon>Bacteria</taxon>
        <taxon>Pseudomonadati</taxon>
        <taxon>Pseudomonadota</taxon>
        <taxon>Alphaproteobacteria</taxon>
        <taxon>Sphingomonadales</taxon>
        <taxon>Sphingomonadaceae</taxon>
        <taxon>Novosphingobium</taxon>
    </lineage>
</organism>
<dbReference type="RefSeq" id="WP_059150565.1">
    <property type="nucleotide sequence ID" value="NZ_KQ130452.1"/>
</dbReference>
<keyword evidence="8" id="KW-1185">Reference proteome</keyword>
<evidence type="ECO:0000313" key="8">
    <source>
        <dbReference type="Proteomes" id="UP000052268"/>
    </source>
</evidence>
<dbReference type="EMBL" id="JACU01000002">
    <property type="protein sequence ID" value="KMS59859.1"/>
    <property type="molecule type" value="Genomic_DNA"/>
</dbReference>
<name>A0A0J7Y7D3_9SPHN</name>
<dbReference type="PATRIC" id="fig|1114963.3.peg.1259"/>
<keyword evidence="3 6" id="KW-0812">Transmembrane</keyword>
<comment type="subcellular location">
    <subcellularLocation>
        <location evidence="1">Membrane</location>
        <topology evidence="1">Multi-pass membrane protein</topology>
    </subcellularLocation>
</comment>
<dbReference type="FunFam" id="1.20.1260.100:FF:000001">
    <property type="entry name" value="translocator protein 2"/>
    <property type="match status" value="1"/>
</dbReference>
<feature type="transmembrane region" description="Helical" evidence="6">
    <location>
        <begin position="60"/>
        <end position="81"/>
    </location>
</feature>
<dbReference type="AlphaFoldDB" id="A0A0J7Y7D3"/>
<dbReference type="PANTHER" id="PTHR10057:SF0">
    <property type="entry name" value="TRANSLOCATOR PROTEIN"/>
    <property type="match status" value="1"/>
</dbReference>
<accession>A0A0J7Y7D3</accession>
<evidence type="ECO:0000256" key="2">
    <source>
        <dbReference type="ARBA" id="ARBA00007524"/>
    </source>
</evidence>
<dbReference type="PIRSF" id="PIRSF005859">
    <property type="entry name" value="PBR"/>
    <property type="match status" value="1"/>
</dbReference>
<dbReference type="PANTHER" id="PTHR10057">
    <property type="entry name" value="PERIPHERAL-TYPE BENZODIAZEPINE RECEPTOR"/>
    <property type="match status" value="1"/>
</dbReference>
<dbReference type="Gene3D" id="1.20.1260.100">
    <property type="entry name" value="TspO/MBR protein"/>
    <property type="match status" value="1"/>
</dbReference>
<comment type="similarity">
    <text evidence="2">Belongs to the TspO/BZRP family.</text>
</comment>
<keyword evidence="4 6" id="KW-1133">Transmembrane helix</keyword>
<dbReference type="Pfam" id="PF03073">
    <property type="entry name" value="TspO_MBR"/>
    <property type="match status" value="1"/>
</dbReference>
<feature type="transmembrane region" description="Helical" evidence="6">
    <location>
        <begin position="143"/>
        <end position="163"/>
    </location>
</feature>
<dbReference type="OrthoDB" id="9795496at2"/>
<dbReference type="InterPro" id="IPR004307">
    <property type="entry name" value="TspO_MBR"/>
</dbReference>
<keyword evidence="5 6" id="KW-0472">Membrane</keyword>
<comment type="caution">
    <text evidence="7">The sequence shown here is derived from an EMBL/GenBank/DDBJ whole genome shotgun (WGS) entry which is preliminary data.</text>
</comment>
<feature type="transmembrane region" description="Helical" evidence="6">
    <location>
        <begin position="115"/>
        <end position="136"/>
    </location>
</feature>
<feature type="transmembrane region" description="Helical" evidence="6">
    <location>
        <begin position="88"/>
        <end position="109"/>
    </location>
</feature>
<dbReference type="CDD" id="cd15904">
    <property type="entry name" value="TSPO_MBR"/>
    <property type="match status" value="1"/>
</dbReference>
<evidence type="ECO:0000313" key="7">
    <source>
        <dbReference type="EMBL" id="KMS59859.1"/>
    </source>
</evidence>
<sequence length="184" mass="19623">MNLLASSGQLRASFMRWLLVCVPVIVLLGFLSGTLSQSGPDNPWFAELVKPAGYPPPITFAVVWTLLYLMMGTALALVLAARGARGRAAAGAAFAVQFALNLAWSPIFFGAHRMTAALVVILLMLGAAAVTTVLFARVRPLAGALLVPYLLWLVFATYLNFAFLQENPGLDGVQRSGAAARFDI</sequence>
<evidence type="ECO:0000256" key="1">
    <source>
        <dbReference type="ARBA" id="ARBA00004141"/>
    </source>
</evidence>
<evidence type="ECO:0000256" key="6">
    <source>
        <dbReference type="SAM" id="Phobius"/>
    </source>
</evidence>
<reference evidence="7 8" key="1">
    <citation type="journal article" date="2015" name="G3 (Bethesda)">
        <title>Insights into Ongoing Evolution of the Hexachlorocyclohexane Catabolic Pathway from Comparative Genomics of Ten Sphingomonadaceae Strains.</title>
        <authorList>
            <person name="Pearce S.L."/>
            <person name="Oakeshott J.G."/>
            <person name="Pandey G."/>
        </authorList>
    </citation>
    <scope>NUCLEOTIDE SEQUENCE [LARGE SCALE GENOMIC DNA]</scope>
    <source>
        <strain evidence="7 8">LL02</strain>
    </source>
</reference>
<dbReference type="GO" id="GO:0033013">
    <property type="term" value="P:tetrapyrrole metabolic process"/>
    <property type="evidence" value="ECO:0007669"/>
    <property type="project" value="UniProtKB-ARBA"/>
</dbReference>
<evidence type="ECO:0000256" key="4">
    <source>
        <dbReference type="ARBA" id="ARBA00022989"/>
    </source>
</evidence>
<protein>
    <submittedName>
        <fullName evidence="7">TspO and MBR-like protein</fullName>
    </submittedName>
</protein>
<dbReference type="GO" id="GO:0016020">
    <property type="term" value="C:membrane"/>
    <property type="evidence" value="ECO:0007669"/>
    <property type="project" value="UniProtKB-SubCell"/>
</dbReference>
<evidence type="ECO:0000256" key="5">
    <source>
        <dbReference type="ARBA" id="ARBA00023136"/>
    </source>
</evidence>
<dbReference type="InterPro" id="IPR038330">
    <property type="entry name" value="TspO/MBR-related_sf"/>
</dbReference>
<proteinExistence type="inferred from homology"/>
<evidence type="ECO:0000256" key="3">
    <source>
        <dbReference type="ARBA" id="ARBA00022692"/>
    </source>
</evidence>
<dbReference type="Proteomes" id="UP000052268">
    <property type="component" value="Unassembled WGS sequence"/>
</dbReference>
<gene>
    <name evidence="7" type="ORF">V474_11760</name>
</gene>